<protein>
    <submittedName>
        <fullName evidence="1">Putative cdc123-like protein</fullName>
    </submittedName>
</protein>
<proteinExistence type="predicted"/>
<accession>L7Y1Q9</accession>
<evidence type="ECO:0000313" key="2">
    <source>
        <dbReference type="Proteomes" id="UP000236749"/>
    </source>
</evidence>
<dbReference type="EMBL" id="JX885207">
    <property type="protein sequence ID" value="AGD92007.1"/>
    <property type="molecule type" value="Genomic_DNA"/>
</dbReference>
<organism evidence="1 2">
    <name type="scientific">Megavirus lba</name>
    <dbReference type="NCBI Taxonomy" id="1235314"/>
    <lineage>
        <taxon>Viruses</taxon>
        <taxon>Varidnaviria</taxon>
        <taxon>Bamfordvirae</taxon>
        <taxon>Nucleocytoviricota</taxon>
        <taxon>Megaviricetes</taxon>
        <taxon>Imitervirales</taxon>
        <taxon>Mimiviridae</taxon>
        <taxon>Megamimivirinae</taxon>
        <taxon>Megavirus</taxon>
        <taxon>Megavirus chilense</taxon>
    </lineage>
</organism>
<reference evidence="1 2" key="1">
    <citation type="journal article" date="2013" name="Clin. Infect. Dis.">
        <title>First isolation of Mimivirus in a patient with pneumonia.</title>
        <authorList>
            <person name="Saadi H."/>
            <person name="Pagnier I."/>
            <person name="Colson P."/>
            <person name="Cherif J.K."/>
            <person name="Beji M."/>
            <person name="Boughalmi M."/>
            <person name="Azza S."/>
            <person name="Armstrong N."/>
            <person name="Robert C."/>
            <person name="Fournous G."/>
            <person name="La Scola B."/>
            <person name="Raoult D."/>
        </authorList>
    </citation>
    <scope>NUCLEOTIDE SEQUENCE [LARGE SCALE GENOMIC DNA]</scope>
    <source>
        <strain evidence="1">LBA111</strain>
    </source>
</reference>
<gene>
    <name evidence="1" type="ORF">LBA_00085</name>
</gene>
<name>L7Y1Q9_9VIRU</name>
<dbReference type="Proteomes" id="UP000236749">
    <property type="component" value="Segment"/>
</dbReference>
<sequence>MDIIISPYVKISEHDNYTVYQYPKNYLELFLDELFYDNSIEVTDDFTFKISINGFILNKVNIESMIDFEYLRQKQIATYWVSEWYNYLIENVPNTMITFKSKLIRLTDNDIADLSKFKINNIIPDSLAKKNYKNNI</sequence>
<evidence type="ECO:0000313" key="1">
    <source>
        <dbReference type="EMBL" id="AGD92007.1"/>
    </source>
</evidence>